<keyword evidence="2" id="KW-1185">Reference proteome</keyword>
<dbReference type="AlphaFoldDB" id="A0A918YMH6"/>
<reference evidence="1" key="1">
    <citation type="journal article" date="2014" name="Int. J. Syst. Evol. Microbiol.">
        <title>Complete genome sequence of Corynebacterium casei LMG S-19264T (=DSM 44701T), isolated from a smear-ripened cheese.</title>
        <authorList>
            <consortium name="US DOE Joint Genome Institute (JGI-PGF)"/>
            <person name="Walter F."/>
            <person name="Albersmeier A."/>
            <person name="Kalinowski J."/>
            <person name="Ruckert C."/>
        </authorList>
    </citation>
    <scope>NUCLEOTIDE SEQUENCE</scope>
    <source>
        <strain evidence="1">JCM 4714</strain>
    </source>
</reference>
<comment type="caution">
    <text evidence="1">The sequence shown here is derived from an EMBL/GenBank/DDBJ whole genome shotgun (WGS) entry which is preliminary data.</text>
</comment>
<organism evidence="1 2">
    <name type="scientific">Streptomyces alanosinicus</name>
    <dbReference type="NCBI Taxonomy" id="68171"/>
    <lineage>
        <taxon>Bacteria</taxon>
        <taxon>Bacillati</taxon>
        <taxon>Actinomycetota</taxon>
        <taxon>Actinomycetes</taxon>
        <taxon>Kitasatosporales</taxon>
        <taxon>Streptomycetaceae</taxon>
        <taxon>Streptomyces</taxon>
    </lineage>
</organism>
<dbReference type="Proteomes" id="UP000655443">
    <property type="component" value="Unassembled WGS sequence"/>
</dbReference>
<protein>
    <submittedName>
        <fullName evidence="1">Uncharacterized protein</fullName>
    </submittedName>
</protein>
<evidence type="ECO:0000313" key="2">
    <source>
        <dbReference type="Proteomes" id="UP000655443"/>
    </source>
</evidence>
<gene>
    <name evidence="1" type="ORF">GCM10010339_63070</name>
</gene>
<accession>A0A918YMH6</accession>
<sequence length="87" mass="9473">MTRFGTTEQEQALTLTQVTGPGALVDAPAVHFERLSDRQREGRSCRWCSGTPDRRFPVPILCLSRARLYACAPCADMYGVPAAGADT</sequence>
<reference evidence="1" key="2">
    <citation type="submission" date="2020-09" db="EMBL/GenBank/DDBJ databases">
        <authorList>
            <person name="Sun Q."/>
            <person name="Ohkuma M."/>
        </authorList>
    </citation>
    <scope>NUCLEOTIDE SEQUENCE</scope>
    <source>
        <strain evidence="1">JCM 4714</strain>
    </source>
</reference>
<dbReference type="RefSeq" id="WP_189957003.1">
    <property type="nucleotide sequence ID" value="NZ_BMVG01000020.1"/>
</dbReference>
<proteinExistence type="predicted"/>
<evidence type="ECO:0000313" key="1">
    <source>
        <dbReference type="EMBL" id="GHE09718.1"/>
    </source>
</evidence>
<name>A0A918YMH6_9ACTN</name>
<dbReference type="EMBL" id="BMVG01000020">
    <property type="protein sequence ID" value="GHE09718.1"/>
    <property type="molecule type" value="Genomic_DNA"/>
</dbReference>